<dbReference type="InterPro" id="IPR025302">
    <property type="entry name" value="DrrA1/2-like_C"/>
</dbReference>
<dbReference type="RefSeq" id="WP_253446199.1">
    <property type="nucleotide sequence ID" value="NZ_JALJYF010000001.1"/>
</dbReference>
<evidence type="ECO:0000313" key="10">
    <source>
        <dbReference type="EMBL" id="MCP1727011.1"/>
    </source>
</evidence>
<dbReference type="Pfam" id="PF00005">
    <property type="entry name" value="ABC_tran"/>
    <property type="match status" value="1"/>
</dbReference>
<keyword evidence="4" id="KW-0547">Nucleotide-binding</keyword>
<proteinExistence type="inferred from homology"/>
<keyword evidence="3" id="KW-1003">Cell membrane</keyword>
<evidence type="ECO:0000256" key="4">
    <source>
        <dbReference type="ARBA" id="ARBA00022741"/>
    </source>
</evidence>
<evidence type="ECO:0000259" key="9">
    <source>
        <dbReference type="PROSITE" id="PS50893"/>
    </source>
</evidence>
<evidence type="ECO:0000256" key="7">
    <source>
        <dbReference type="ARBA" id="ARBA00023136"/>
    </source>
</evidence>
<dbReference type="InterPro" id="IPR027417">
    <property type="entry name" value="P-loop_NTPase"/>
</dbReference>
<protein>
    <submittedName>
        <fullName evidence="10">Oleandomycin transport system ATP-binding protein</fullName>
    </submittedName>
</protein>
<dbReference type="PANTHER" id="PTHR42711:SF19">
    <property type="entry name" value="DOXORUBICIN RESISTANCE ATP-BINDING PROTEIN DRRA"/>
    <property type="match status" value="1"/>
</dbReference>
<sequence>MDAIHAQGVCKHFGATRALEGVDLSVPRGTVLGLLGPNGAGKTTMIRILATLISPDSGQVTINGHDVMSDAHAVRQQIGLTGQYASVDEKLTGMENLVLIARLLGKPRQAARSQARQLLQDFSLEAAGHRAVQTYSGGMRRRLDLAASLVGEPNILFLDEPTTGLDPRARMELWQLIRRLVSAGTTVLLTTQYLEEADALADDIAVIDHGRVIARGSPESLKRRVGEQVLTIRPSQREQLGQVAEILNTLMGREADMDGKQASIAVSDTARLTEVVMRLDAEGIALSDFNLRGASLDDVFLSLTGHPALNDGKGEGEHAHGER</sequence>
<comment type="similarity">
    <text evidence="8">Belongs to the ABC transporter superfamily. Drug exporter-1 (DrugE1) (TC 3.A.1.105) family.</text>
</comment>
<dbReference type="InterPro" id="IPR005894">
    <property type="entry name" value="DrrA"/>
</dbReference>
<reference evidence="10 11" key="1">
    <citation type="submission" date="2022-03" db="EMBL/GenBank/DDBJ databases">
        <title>Genomic Encyclopedia of Type Strains, Phase III (KMG-III): the genomes of soil and plant-associated and newly described type strains.</title>
        <authorList>
            <person name="Whitman W."/>
        </authorList>
    </citation>
    <scope>NUCLEOTIDE SEQUENCE [LARGE SCALE GENOMIC DNA]</scope>
    <source>
        <strain evidence="10 11">BSker1</strain>
    </source>
</reference>
<keyword evidence="7" id="KW-0472">Membrane</keyword>
<dbReference type="SUPFAM" id="SSF52540">
    <property type="entry name" value="P-loop containing nucleoside triphosphate hydrolases"/>
    <property type="match status" value="1"/>
</dbReference>
<gene>
    <name evidence="10" type="ORF">J2T60_000976</name>
</gene>
<keyword evidence="2" id="KW-0813">Transport</keyword>
<evidence type="ECO:0000313" key="11">
    <source>
        <dbReference type="Proteomes" id="UP001523550"/>
    </source>
</evidence>
<feature type="domain" description="ABC transporter" evidence="9">
    <location>
        <begin position="4"/>
        <end position="234"/>
    </location>
</feature>
<accession>A0ABT1G6T4</accession>
<evidence type="ECO:0000256" key="5">
    <source>
        <dbReference type="ARBA" id="ARBA00022840"/>
    </source>
</evidence>
<evidence type="ECO:0000256" key="1">
    <source>
        <dbReference type="ARBA" id="ARBA00004413"/>
    </source>
</evidence>
<dbReference type="InterPro" id="IPR003593">
    <property type="entry name" value="AAA+_ATPase"/>
</dbReference>
<keyword evidence="11" id="KW-1185">Reference proteome</keyword>
<evidence type="ECO:0000256" key="2">
    <source>
        <dbReference type="ARBA" id="ARBA00022448"/>
    </source>
</evidence>
<dbReference type="EMBL" id="JALJYF010000001">
    <property type="protein sequence ID" value="MCP1727011.1"/>
    <property type="molecule type" value="Genomic_DNA"/>
</dbReference>
<dbReference type="PROSITE" id="PS00211">
    <property type="entry name" value="ABC_TRANSPORTER_1"/>
    <property type="match status" value="1"/>
</dbReference>
<dbReference type="Proteomes" id="UP001523550">
    <property type="component" value="Unassembled WGS sequence"/>
</dbReference>
<keyword evidence="5 10" id="KW-0067">ATP-binding</keyword>
<dbReference type="NCBIfam" id="TIGR01188">
    <property type="entry name" value="drrA"/>
    <property type="match status" value="1"/>
</dbReference>
<comment type="subcellular location">
    <subcellularLocation>
        <location evidence="1">Cell membrane</location>
        <topology evidence="1">Peripheral membrane protein</topology>
        <orientation evidence="1">Cytoplasmic side</orientation>
    </subcellularLocation>
</comment>
<dbReference type="PANTHER" id="PTHR42711">
    <property type="entry name" value="ABC TRANSPORTER ATP-BINDING PROTEIN"/>
    <property type="match status" value="1"/>
</dbReference>
<evidence type="ECO:0000256" key="6">
    <source>
        <dbReference type="ARBA" id="ARBA00022967"/>
    </source>
</evidence>
<dbReference type="Gene3D" id="3.40.50.300">
    <property type="entry name" value="P-loop containing nucleotide triphosphate hydrolases"/>
    <property type="match status" value="1"/>
</dbReference>
<dbReference type="InterPro" id="IPR003439">
    <property type="entry name" value="ABC_transporter-like_ATP-bd"/>
</dbReference>
<keyword evidence="6" id="KW-1278">Translocase</keyword>
<organism evidence="10 11">
    <name type="scientific">Natronospira proteinivora</name>
    <dbReference type="NCBI Taxonomy" id="1807133"/>
    <lineage>
        <taxon>Bacteria</taxon>
        <taxon>Pseudomonadati</taxon>
        <taxon>Pseudomonadota</taxon>
        <taxon>Gammaproteobacteria</taxon>
        <taxon>Natronospirales</taxon>
        <taxon>Natronospiraceae</taxon>
        <taxon>Natronospira</taxon>
    </lineage>
</organism>
<dbReference type="GO" id="GO:0005524">
    <property type="term" value="F:ATP binding"/>
    <property type="evidence" value="ECO:0007669"/>
    <property type="project" value="UniProtKB-KW"/>
</dbReference>
<name>A0ABT1G6T4_9GAMM</name>
<dbReference type="Pfam" id="PF13732">
    <property type="entry name" value="DrrA1-3_C"/>
    <property type="match status" value="1"/>
</dbReference>
<dbReference type="PROSITE" id="PS50893">
    <property type="entry name" value="ABC_TRANSPORTER_2"/>
    <property type="match status" value="1"/>
</dbReference>
<evidence type="ECO:0000256" key="8">
    <source>
        <dbReference type="ARBA" id="ARBA00049985"/>
    </source>
</evidence>
<dbReference type="SMART" id="SM00382">
    <property type="entry name" value="AAA"/>
    <property type="match status" value="1"/>
</dbReference>
<comment type="caution">
    <text evidence="10">The sequence shown here is derived from an EMBL/GenBank/DDBJ whole genome shotgun (WGS) entry which is preliminary data.</text>
</comment>
<dbReference type="InterPro" id="IPR050763">
    <property type="entry name" value="ABC_transporter_ATP-binding"/>
</dbReference>
<evidence type="ECO:0000256" key="3">
    <source>
        <dbReference type="ARBA" id="ARBA00022475"/>
    </source>
</evidence>
<dbReference type="InterPro" id="IPR017871">
    <property type="entry name" value="ABC_transporter-like_CS"/>
</dbReference>